<sequence length="100" mass="11203">VVLDELDFLLGGEGVEGARFESRKRAVCWGENGQAVGDVELIFDLDTYRGALEEADVDAEAAGLFEDFGDVGWGGPGSVGRRLNEWHFGWRFNRGLRRRW</sequence>
<comment type="caution">
    <text evidence="1">The sequence shown here is derived from an EMBL/GenBank/DDBJ whole genome shotgun (WGS) entry which is preliminary data.</text>
</comment>
<dbReference type="InParanoid" id="A0A2P5E4C3"/>
<organism evidence="1 2">
    <name type="scientific">Trema orientale</name>
    <name type="common">Charcoal tree</name>
    <name type="synonym">Celtis orientalis</name>
    <dbReference type="NCBI Taxonomy" id="63057"/>
    <lineage>
        <taxon>Eukaryota</taxon>
        <taxon>Viridiplantae</taxon>
        <taxon>Streptophyta</taxon>
        <taxon>Embryophyta</taxon>
        <taxon>Tracheophyta</taxon>
        <taxon>Spermatophyta</taxon>
        <taxon>Magnoliopsida</taxon>
        <taxon>eudicotyledons</taxon>
        <taxon>Gunneridae</taxon>
        <taxon>Pentapetalae</taxon>
        <taxon>rosids</taxon>
        <taxon>fabids</taxon>
        <taxon>Rosales</taxon>
        <taxon>Cannabaceae</taxon>
        <taxon>Trema</taxon>
    </lineage>
</organism>
<evidence type="ECO:0000313" key="2">
    <source>
        <dbReference type="Proteomes" id="UP000237000"/>
    </source>
</evidence>
<accession>A0A2P5E4C3</accession>
<dbReference type="Proteomes" id="UP000237000">
    <property type="component" value="Unassembled WGS sequence"/>
</dbReference>
<keyword evidence="2" id="KW-1185">Reference proteome</keyword>
<protein>
    <submittedName>
        <fullName evidence="1">Uncharacterized protein</fullName>
    </submittedName>
</protein>
<dbReference type="OrthoDB" id="10421589at2759"/>
<gene>
    <name evidence="1" type="ORF">TorRG33x02_233860</name>
</gene>
<proteinExistence type="predicted"/>
<feature type="non-terminal residue" evidence="1">
    <location>
        <position position="1"/>
    </location>
</feature>
<name>A0A2P5E4C3_TREOI</name>
<reference evidence="2" key="1">
    <citation type="submission" date="2016-06" db="EMBL/GenBank/DDBJ databases">
        <title>Parallel loss of symbiosis genes in relatives of nitrogen-fixing non-legume Parasponia.</title>
        <authorList>
            <person name="Van Velzen R."/>
            <person name="Holmer R."/>
            <person name="Bu F."/>
            <person name="Rutten L."/>
            <person name="Van Zeijl A."/>
            <person name="Liu W."/>
            <person name="Santuari L."/>
            <person name="Cao Q."/>
            <person name="Sharma T."/>
            <person name="Shen D."/>
            <person name="Roswanjaya Y."/>
            <person name="Wardhani T."/>
            <person name="Kalhor M.S."/>
            <person name="Jansen J."/>
            <person name="Van den Hoogen J."/>
            <person name="Gungor B."/>
            <person name="Hartog M."/>
            <person name="Hontelez J."/>
            <person name="Verver J."/>
            <person name="Yang W.-C."/>
            <person name="Schijlen E."/>
            <person name="Repin R."/>
            <person name="Schilthuizen M."/>
            <person name="Schranz E."/>
            <person name="Heidstra R."/>
            <person name="Miyata K."/>
            <person name="Fedorova E."/>
            <person name="Kohlen W."/>
            <person name="Bisseling T."/>
            <person name="Smit S."/>
            <person name="Geurts R."/>
        </authorList>
    </citation>
    <scope>NUCLEOTIDE SEQUENCE [LARGE SCALE GENOMIC DNA]</scope>
    <source>
        <strain evidence="2">cv. RG33-2</strain>
    </source>
</reference>
<evidence type="ECO:0000313" key="1">
    <source>
        <dbReference type="EMBL" id="PON80382.1"/>
    </source>
</evidence>
<dbReference type="EMBL" id="JXTC01000231">
    <property type="protein sequence ID" value="PON80382.1"/>
    <property type="molecule type" value="Genomic_DNA"/>
</dbReference>
<dbReference type="AlphaFoldDB" id="A0A2P5E4C3"/>